<dbReference type="OMA" id="GWFFWTL"/>
<dbReference type="OrthoDB" id="1887033at2759"/>
<keyword evidence="2" id="KW-0378">Hydrolase</keyword>
<evidence type="ECO:0000313" key="5">
    <source>
        <dbReference type="Proteomes" id="UP000005666"/>
    </source>
</evidence>
<dbReference type="HOGENOM" id="CLU_004624_8_2_1"/>
<dbReference type="SUPFAM" id="SSF51445">
    <property type="entry name" value="(Trans)glycosidases"/>
    <property type="match status" value="1"/>
</dbReference>
<dbReference type="KEGG" id="tpf:TPHA_0M01060"/>
<dbReference type="GO" id="GO:0046557">
    <property type="term" value="F:glucan endo-1,6-beta-glucosidase activity"/>
    <property type="evidence" value="ECO:0007669"/>
    <property type="project" value="TreeGrafter"/>
</dbReference>
<dbReference type="RefSeq" id="XP_003688114.1">
    <property type="nucleotide sequence ID" value="XM_003688066.1"/>
</dbReference>
<evidence type="ECO:0000256" key="1">
    <source>
        <dbReference type="ARBA" id="ARBA00005641"/>
    </source>
</evidence>
<dbReference type="Gene3D" id="3.20.20.80">
    <property type="entry name" value="Glycosidases"/>
    <property type="match status" value="1"/>
</dbReference>
<dbReference type="GO" id="GO:0009251">
    <property type="term" value="P:glucan catabolic process"/>
    <property type="evidence" value="ECO:0007669"/>
    <property type="project" value="TreeGrafter"/>
</dbReference>
<keyword evidence="3" id="KW-0326">Glycosidase</keyword>
<dbReference type="eggNOG" id="ENOG502QVVM">
    <property type="taxonomic scope" value="Eukaryota"/>
</dbReference>
<evidence type="ECO:0008006" key="6">
    <source>
        <dbReference type="Google" id="ProtNLM"/>
    </source>
</evidence>
<dbReference type="FunFam" id="3.20.20.80:FF:000100">
    <property type="entry name" value="Glycoside hydrolase superfamily"/>
    <property type="match status" value="1"/>
</dbReference>
<evidence type="ECO:0000256" key="2">
    <source>
        <dbReference type="ARBA" id="ARBA00022801"/>
    </source>
</evidence>
<organism evidence="4 5">
    <name type="scientific">Tetrapisispora phaffii (strain ATCC 24235 / CBS 4417 / NBRC 1672 / NRRL Y-8282 / UCD 70-5)</name>
    <name type="common">Yeast</name>
    <name type="synonym">Fabospora phaffii</name>
    <dbReference type="NCBI Taxonomy" id="1071381"/>
    <lineage>
        <taxon>Eukaryota</taxon>
        <taxon>Fungi</taxon>
        <taxon>Dikarya</taxon>
        <taxon>Ascomycota</taxon>
        <taxon>Saccharomycotina</taxon>
        <taxon>Saccharomycetes</taxon>
        <taxon>Saccharomycetales</taxon>
        <taxon>Saccharomycetaceae</taxon>
        <taxon>Tetrapisispora</taxon>
    </lineage>
</organism>
<dbReference type="Proteomes" id="UP000005666">
    <property type="component" value="Chromosome 13"/>
</dbReference>
<gene>
    <name evidence="4" type="primary">TPHA0M01060</name>
    <name evidence="4" type="ordered locus">TPHA_0M01060</name>
</gene>
<dbReference type="GeneID" id="11532009"/>
<dbReference type="PANTHER" id="PTHR31297">
    <property type="entry name" value="GLUCAN ENDO-1,6-BETA-GLUCOSIDASE B"/>
    <property type="match status" value="1"/>
</dbReference>
<name>G8C0G5_TETPH</name>
<dbReference type="PANTHER" id="PTHR31297:SF43">
    <property type="entry name" value="GLUCAN 1,3-BETA-GLUCOSIDASE 3"/>
    <property type="match status" value="1"/>
</dbReference>
<proteinExistence type="inferred from homology"/>
<dbReference type="GO" id="GO:0009986">
    <property type="term" value="C:cell surface"/>
    <property type="evidence" value="ECO:0007669"/>
    <property type="project" value="TreeGrafter"/>
</dbReference>
<evidence type="ECO:0000313" key="4">
    <source>
        <dbReference type="EMBL" id="CCE65680.1"/>
    </source>
</evidence>
<dbReference type="GO" id="GO:0005758">
    <property type="term" value="C:mitochondrial intermembrane space"/>
    <property type="evidence" value="ECO:0007669"/>
    <property type="project" value="EnsemblFungi"/>
</dbReference>
<protein>
    <recommendedName>
        <fullName evidence="6">Glycoside hydrolase family 5 domain-containing protein</fullName>
    </recommendedName>
</protein>
<dbReference type="InterPro" id="IPR017853">
    <property type="entry name" value="GH"/>
</dbReference>
<dbReference type="GO" id="GO:0005576">
    <property type="term" value="C:extracellular region"/>
    <property type="evidence" value="ECO:0007669"/>
    <property type="project" value="TreeGrafter"/>
</dbReference>
<sequence>MSNFNQPPNIDQIFKYRTNYGVNLGSLFVLESWIYGDLFDKGGASELDAIRTQVKSSSVAATAAKLAKHYNDYISSIAWDYLANKAGTTALRVPIGYWHVNNGNFTKDTVFSEISAVYQAAKPWDILKRLIDKANSYQIGILIDLHGLPGGANSAAHSGSINQPPTFFDNNKFKSLVIDNILPFIVKDVCINKQNVIGLQIVNEADFNEKAVNQKDYYIRAVSKIRNLQPTLPVIISDGWWPDQFSNWVKDNNLVSNVVIDTHIYRCYSDSDKSKNANQIISELKDSINIPADGADFVVGEYSCVLDEQTWQKTSGDRGTIIKNFGLEQNRQFKIKSSWGWFFWTLQFKYGDGGEWGYIPQCEKGNIFLRVSNQNTIPVDQNRIESIIKDHINYWKDKGGDKMEHWRYIDGIYKAAYDIQAFQSFKNSSIGRWVSWTKLRRDHYVALKGNSAYMWEYDQGYARGLQEFNKR</sequence>
<reference evidence="4 5" key="1">
    <citation type="journal article" date="2011" name="Proc. Natl. Acad. Sci. U.S.A.">
        <title>Evolutionary erosion of yeast sex chromosomes by mating-type switching accidents.</title>
        <authorList>
            <person name="Gordon J.L."/>
            <person name="Armisen D."/>
            <person name="Proux-Wera E."/>
            <person name="Oheigeartaigh S.S."/>
            <person name="Byrne K.P."/>
            <person name="Wolfe K.H."/>
        </authorList>
    </citation>
    <scope>NUCLEOTIDE SEQUENCE [LARGE SCALE GENOMIC DNA]</scope>
    <source>
        <strain evidence="5">ATCC 24235 / CBS 4417 / NBRC 1672 / NRRL Y-8282 / UCD 70-5</strain>
    </source>
</reference>
<keyword evidence="5" id="KW-1185">Reference proteome</keyword>
<dbReference type="AlphaFoldDB" id="G8C0G5"/>
<comment type="similarity">
    <text evidence="1">Belongs to the glycosyl hydrolase 5 (cellulase A) family.</text>
</comment>
<dbReference type="EMBL" id="HE612868">
    <property type="protein sequence ID" value="CCE65680.1"/>
    <property type="molecule type" value="Genomic_DNA"/>
</dbReference>
<dbReference type="InterPro" id="IPR050386">
    <property type="entry name" value="Glycosyl_hydrolase_5"/>
</dbReference>
<evidence type="ECO:0000256" key="3">
    <source>
        <dbReference type="ARBA" id="ARBA00023295"/>
    </source>
</evidence>
<accession>G8C0G5</accession>
<dbReference type="STRING" id="1071381.G8C0G5"/>